<gene>
    <name evidence="2" type="ORF">SAMN04489750_1760</name>
</gene>
<keyword evidence="1" id="KW-0732">Signal</keyword>
<evidence type="ECO:0000313" key="3">
    <source>
        <dbReference type="Proteomes" id="UP000250028"/>
    </source>
</evidence>
<name>A0A2Y8ZQ27_9MICO</name>
<accession>A0A2Y8ZQ27</accession>
<keyword evidence="3" id="KW-1185">Reference proteome</keyword>
<sequence length="182" mass="19373">MKKVLAVAGTAVAAYTLLAPIAANAANTRSGERTAAVAPSTHLSVKVNPMSATGFQSIGSFSYSLDGISISIPAGCLLGHTIKGDGKKLDSEFAGWTCAPPASSYLDFNEDMCNPRIDFIYRDTNNKIYSRYTSKTKYGCWGASGPDFDAPNNRTLAHYGTACAALYLNGQYKAQQCHNITP</sequence>
<feature type="signal peptide" evidence="1">
    <location>
        <begin position="1"/>
        <end position="25"/>
    </location>
</feature>
<evidence type="ECO:0000256" key="1">
    <source>
        <dbReference type="SAM" id="SignalP"/>
    </source>
</evidence>
<organism evidence="2 3">
    <name type="scientific">Branchiibius hedensis</name>
    <dbReference type="NCBI Taxonomy" id="672460"/>
    <lineage>
        <taxon>Bacteria</taxon>
        <taxon>Bacillati</taxon>
        <taxon>Actinomycetota</taxon>
        <taxon>Actinomycetes</taxon>
        <taxon>Micrococcales</taxon>
        <taxon>Dermacoccaceae</taxon>
        <taxon>Branchiibius</taxon>
    </lineage>
</organism>
<evidence type="ECO:0000313" key="2">
    <source>
        <dbReference type="EMBL" id="SSA34440.1"/>
    </source>
</evidence>
<proteinExistence type="predicted"/>
<protein>
    <recommendedName>
        <fullName evidence="4">Phospholipase A2</fullName>
    </recommendedName>
</protein>
<dbReference type="EMBL" id="UESZ01000001">
    <property type="protein sequence ID" value="SSA34440.1"/>
    <property type="molecule type" value="Genomic_DNA"/>
</dbReference>
<dbReference type="AlphaFoldDB" id="A0A2Y8ZQ27"/>
<evidence type="ECO:0008006" key="4">
    <source>
        <dbReference type="Google" id="ProtNLM"/>
    </source>
</evidence>
<reference evidence="3" key="1">
    <citation type="submission" date="2016-10" db="EMBL/GenBank/DDBJ databases">
        <authorList>
            <person name="Varghese N."/>
            <person name="Submissions S."/>
        </authorList>
    </citation>
    <scope>NUCLEOTIDE SEQUENCE [LARGE SCALE GENOMIC DNA]</scope>
    <source>
        <strain evidence="3">DSM 22951</strain>
    </source>
</reference>
<dbReference type="Proteomes" id="UP000250028">
    <property type="component" value="Unassembled WGS sequence"/>
</dbReference>
<feature type="chain" id="PRO_5016013724" description="Phospholipase A2" evidence="1">
    <location>
        <begin position="26"/>
        <end position="182"/>
    </location>
</feature>